<feature type="signal peptide" evidence="4">
    <location>
        <begin position="1"/>
        <end position="19"/>
    </location>
</feature>
<dbReference type="PANTHER" id="PTHR10426:SF88">
    <property type="entry name" value="ADIPOCYTE PLASMA MEMBRANE-ASSOCIATED PROTEIN HEMOMUCIN-RELATED"/>
    <property type="match status" value="1"/>
</dbReference>
<dbReference type="Pfam" id="PF03088">
    <property type="entry name" value="Str_synth"/>
    <property type="match status" value="1"/>
</dbReference>
<dbReference type="Gene3D" id="2.120.10.30">
    <property type="entry name" value="TolB, C-terminal domain"/>
    <property type="match status" value="1"/>
</dbReference>
<evidence type="ECO:0000256" key="3">
    <source>
        <dbReference type="ARBA" id="ARBA00023180"/>
    </source>
</evidence>
<evidence type="ECO:0000313" key="7">
    <source>
        <dbReference type="Proteomes" id="UP001165065"/>
    </source>
</evidence>
<evidence type="ECO:0000256" key="2">
    <source>
        <dbReference type="ARBA" id="ARBA00022553"/>
    </source>
</evidence>
<gene>
    <name evidence="6" type="ORF">TrCOL_g11936</name>
</gene>
<dbReference type="EMBL" id="BRYA01000315">
    <property type="protein sequence ID" value="GMI46842.1"/>
    <property type="molecule type" value="Genomic_DNA"/>
</dbReference>
<sequence length="390" mass="41573">MFWACLICVLAILYASNTSLYHAVTVPHDSWPKFSSSPSSVEAISSRNAKIIHQGMTGGGPETVILSDDGTAYLLCENGDVKSIQVANTSSPPTTVARVGGRPLGGAIARGECSDAEDILYLAEASKGLLRLTVSKLPVGTRRKAKVELVAFELGDGTPIVYADDVAVGSKSGKVYFTDASDVVVERVRGSRTLFDTLSASIVDGVRGERTGKLLAYDPRTGETEVLADGIWFANGVAVSEDEDYVLVCETFAARVLKVNLSAPRPHPVTVFAEGVFPGYVDGLSISHATGRVHVAVPSPAPGAIKVLSGVRPAWFNRVIRQGILMLPAFIKPVKYGCFVTLDLEGKVVRTWVDEGGDIANFVTAVEEKDGKLYLGSLKEDKVVVVDMEL</sequence>
<dbReference type="GO" id="GO:0012505">
    <property type="term" value="C:endomembrane system"/>
    <property type="evidence" value="ECO:0007669"/>
    <property type="project" value="TreeGrafter"/>
</dbReference>
<accession>A0A9W7LEN4</accession>
<keyword evidence="4" id="KW-0732">Signal</keyword>
<dbReference type="InterPro" id="IPR011042">
    <property type="entry name" value="6-blade_b-propeller_TolB-like"/>
</dbReference>
<dbReference type="AlphaFoldDB" id="A0A9W7LEN4"/>
<evidence type="ECO:0000256" key="1">
    <source>
        <dbReference type="ARBA" id="ARBA00009191"/>
    </source>
</evidence>
<keyword evidence="2" id="KW-0597">Phosphoprotein</keyword>
<organism evidence="6 7">
    <name type="scientific">Triparma columacea</name>
    <dbReference type="NCBI Taxonomy" id="722753"/>
    <lineage>
        <taxon>Eukaryota</taxon>
        <taxon>Sar</taxon>
        <taxon>Stramenopiles</taxon>
        <taxon>Ochrophyta</taxon>
        <taxon>Bolidophyceae</taxon>
        <taxon>Parmales</taxon>
        <taxon>Triparmaceae</taxon>
        <taxon>Triparma</taxon>
    </lineage>
</organism>
<evidence type="ECO:0000259" key="5">
    <source>
        <dbReference type="Pfam" id="PF03088"/>
    </source>
</evidence>
<dbReference type="OrthoDB" id="5307922at2759"/>
<dbReference type="InterPro" id="IPR018119">
    <property type="entry name" value="Strictosidine_synth_cons-reg"/>
</dbReference>
<dbReference type="PANTHER" id="PTHR10426">
    <property type="entry name" value="STRICTOSIDINE SYNTHASE-RELATED"/>
    <property type="match status" value="1"/>
</dbReference>
<dbReference type="SUPFAM" id="SSF63829">
    <property type="entry name" value="Calcium-dependent phosphotriesterase"/>
    <property type="match status" value="1"/>
</dbReference>
<name>A0A9W7LEN4_9STRA</name>
<feature type="domain" description="Strictosidine synthase conserved region" evidence="5">
    <location>
        <begin position="164"/>
        <end position="261"/>
    </location>
</feature>
<proteinExistence type="inferred from homology"/>
<evidence type="ECO:0000313" key="6">
    <source>
        <dbReference type="EMBL" id="GMI46842.1"/>
    </source>
</evidence>
<protein>
    <recommendedName>
        <fullName evidence="5">Strictosidine synthase conserved region domain-containing protein</fullName>
    </recommendedName>
</protein>
<dbReference type="Proteomes" id="UP001165065">
    <property type="component" value="Unassembled WGS sequence"/>
</dbReference>
<comment type="similarity">
    <text evidence="1">Belongs to the strictosidine synthase family.</text>
</comment>
<keyword evidence="3" id="KW-0325">Glycoprotein</keyword>
<comment type="caution">
    <text evidence="6">The sequence shown here is derived from an EMBL/GenBank/DDBJ whole genome shotgun (WGS) entry which is preliminary data.</text>
</comment>
<reference evidence="7" key="1">
    <citation type="journal article" date="2023" name="Commun. Biol.">
        <title>Genome analysis of Parmales, the sister group of diatoms, reveals the evolutionary specialization of diatoms from phago-mixotrophs to photoautotrophs.</title>
        <authorList>
            <person name="Ban H."/>
            <person name="Sato S."/>
            <person name="Yoshikawa S."/>
            <person name="Yamada K."/>
            <person name="Nakamura Y."/>
            <person name="Ichinomiya M."/>
            <person name="Sato N."/>
            <person name="Blanc-Mathieu R."/>
            <person name="Endo H."/>
            <person name="Kuwata A."/>
            <person name="Ogata H."/>
        </authorList>
    </citation>
    <scope>NUCLEOTIDE SEQUENCE [LARGE SCALE GENOMIC DNA]</scope>
</reference>
<keyword evidence="7" id="KW-1185">Reference proteome</keyword>
<evidence type="ECO:0000256" key="4">
    <source>
        <dbReference type="SAM" id="SignalP"/>
    </source>
</evidence>
<feature type="chain" id="PRO_5040867867" description="Strictosidine synthase conserved region domain-containing protein" evidence="4">
    <location>
        <begin position="20"/>
        <end position="390"/>
    </location>
</feature>
<dbReference type="GO" id="GO:0016787">
    <property type="term" value="F:hydrolase activity"/>
    <property type="evidence" value="ECO:0007669"/>
    <property type="project" value="TreeGrafter"/>
</dbReference>